<feature type="domain" description="RNA polymerase sigma factor 70 region 4 type 2" evidence="6">
    <location>
        <begin position="109"/>
        <end position="161"/>
    </location>
</feature>
<accession>A0A397P8U2</accession>
<dbReference type="PANTHER" id="PTHR43133:SF63">
    <property type="entry name" value="RNA POLYMERASE SIGMA FACTOR FECI-RELATED"/>
    <property type="match status" value="1"/>
</dbReference>
<evidence type="ECO:0000256" key="4">
    <source>
        <dbReference type="ARBA" id="ARBA00023163"/>
    </source>
</evidence>
<feature type="domain" description="RNA polymerase sigma-70 region 2" evidence="5">
    <location>
        <begin position="15"/>
        <end position="76"/>
    </location>
</feature>
<proteinExistence type="inferred from homology"/>
<dbReference type="InterPro" id="IPR014284">
    <property type="entry name" value="RNA_pol_sigma-70_dom"/>
</dbReference>
<dbReference type="Pfam" id="PF04542">
    <property type="entry name" value="Sigma70_r2"/>
    <property type="match status" value="1"/>
</dbReference>
<name>A0A397P8U2_9SPHN</name>
<keyword evidence="3" id="KW-0731">Sigma factor</keyword>
<keyword evidence="8" id="KW-1185">Reference proteome</keyword>
<evidence type="ECO:0000313" key="7">
    <source>
        <dbReference type="EMBL" id="RIA45996.1"/>
    </source>
</evidence>
<dbReference type="EMBL" id="QXDC01000002">
    <property type="protein sequence ID" value="RIA45996.1"/>
    <property type="molecule type" value="Genomic_DNA"/>
</dbReference>
<dbReference type="GO" id="GO:0016987">
    <property type="term" value="F:sigma factor activity"/>
    <property type="evidence" value="ECO:0007669"/>
    <property type="project" value="UniProtKB-KW"/>
</dbReference>
<evidence type="ECO:0000259" key="5">
    <source>
        <dbReference type="Pfam" id="PF04542"/>
    </source>
</evidence>
<dbReference type="InterPro" id="IPR007627">
    <property type="entry name" value="RNA_pol_sigma70_r2"/>
</dbReference>
<dbReference type="OrthoDB" id="7190058at2"/>
<dbReference type="Gene3D" id="1.10.1740.10">
    <property type="match status" value="1"/>
</dbReference>
<keyword evidence="2" id="KW-0805">Transcription regulation</keyword>
<organism evidence="7 8">
    <name type="scientific">Hephaestia caeni</name>
    <dbReference type="NCBI Taxonomy" id="645617"/>
    <lineage>
        <taxon>Bacteria</taxon>
        <taxon>Pseudomonadati</taxon>
        <taxon>Pseudomonadota</taxon>
        <taxon>Alphaproteobacteria</taxon>
        <taxon>Sphingomonadales</taxon>
        <taxon>Sphingomonadaceae</taxon>
        <taxon>Hephaestia</taxon>
    </lineage>
</organism>
<dbReference type="InterPro" id="IPR039425">
    <property type="entry name" value="RNA_pol_sigma-70-like"/>
</dbReference>
<comment type="similarity">
    <text evidence="1">Belongs to the sigma-70 factor family. ECF subfamily.</text>
</comment>
<dbReference type="SUPFAM" id="SSF88946">
    <property type="entry name" value="Sigma2 domain of RNA polymerase sigma factors"/>
    <property type="match status" value="1"/>
</dbReference>
<dbReference type="SUPFAM" id="SSF88659">
    <property type="entry name" value="Sigma3 and sigma4 domains of RNA polymerase sigma factors"/>
    <property type="match status" value="1"/>
</dbReference>
<dbReference type="InterPro" id="IPR013249">
    <property type="entry name" value="RNA_pol_sigma70_r4_t2"/>
</dbReference>
<gene>
    <name evidence="7" type="ORF">DFR49_0525</name>
</gene>
<protein>
    <submittedName>
        <fullName evidence="7">RNA polymerase sigma-70 factor (ECF subfamily)</fullName>
    </submittedName>
</protein>
<evidence type="ECO:0000256" key="1">
    <source>
        <dbReference type="ARBA" id="ARBA00010641"/>
    </source>
</evidence>
<dbReference type="GO" id="GO:0003677">
    <property type="term" value="F:DNA binding"/>
    <property type="evidence" value="ECO:0007669"/>
    <property type="project" value="InterPro"/>
</dbReference>
<dbReference type="Gene3D" id="1.10.10.10">
    <property type="entry name" value="Winged helix-like DNA-binding domain superfamily/Winged helix DNA-binding domain"/>
    <property type="match status" value="1"/>
</dbReference>
<comment type="caution">
    <text evidence="7">The sequence shown here is derived from an EMBL/GenBank/DDBJ whole genome shotgun (WGS) entry which is preliminary data.</text>
</comment>
<evidence type="ECO:0000313" key="8">
    <source>
        <dbReference type="Proteomes" id="UP000266568"/>
    </source>
</evidence>
<evidence type="ECO:0000256" key="2">
    <source>
        <dbReference type="ARBA" id="ARBA00023015"/>
    </source>
</evidence>
<dbReference type="Proteomes" id="UP000266568">
    <property type="component" value="Unassembled WGS sequence"/>
</dbReference>
<dbReference type="PANTHER" id="PTHR43133">
    <property type="entry name" value="RNA POLYMERASE ECF-TYPE SIGMA FACTO"/>
    <property type="match status" value="1"/>
</dbReference>
<dbReference type="InterPro" id="IPR013325">
    <property type="entry name" value="RNA_pol_sigma_r2"/>
</dbReference>
<dbReference type="AlphaFoldDB" id="A0A397P8U2"/>
<sequence length="183" mass="20996">MTSSPREALLSLFVTAYPELKRRLTGRLGSTEKAQEALHDTYLRLHRAEISDEVRNPISYLLTIALNTARNSQRAEMKHLSTADIDRLIDIPDENPDQDRTAQGRSELAAVERALQELPPRRQAIFRRFWVESATYKELALEYSLSERSIRNELLLASRHLHQVTEDFSVAALQEQLARVSSR</sequence>
<dbReference type="GO" id="GO:0006352">
    <property type="term" value="P:DNA-templated transcription initiation"/>
    <property type="evidence" value="ECO:0007669"/>
    <property type="project" value="InterPro"/>
</dbReference>
<evidence type="ECO:0000256" key="3">
    <source>
        <dbReference type="ARBA" id="ARBA00023082"/>
    </source>
</evidence>
<dbReference type="NCBIfam" id="TIGR02937">
    <property type="entry name" value="sigma70-ECF"/>
    <property type="match status" value="1"/>
</dbReference>
<reference evidence="7 8" key="1">
    <citation type="submission" date="2018-08" db="EMBL/GenBank/DDBJ databases">
        <title>Genomic Encyclopedia of Type Strains, Phase IV (KMG-IV): sequencing the most valuable type-strain genomes for metagenomic binning, comparative biology and taxonomic classification.</title>
        <authorList>
            <person name="Goeker M."/>
        </authorList>
    </citation>
    <scope>NUCLEOTIDE SEQUENCE [LARGE SCALE GENOMIC DNA]</scope>
    <source>
        <strain evidence="7 8">DSM 25527</strain>
    </source>
</reference>
<dbReference type="Pfam" id="PF08281">
    <property type="entry name" value="Sigma70_r4_2"/>
    <property type="match status" value="1"/>
</dbReference>
<keyword evidence="4" id="KW-0804">Transcription</keyword>
<dbReference type="InterPro" id="IPR036388">
    <property type="entry name" value="WH-like_DNA-bd_sf"/>
</dbReference>
<dbReference type="InterPro" id="IPR013324">
    <property type="entry name" value="RNA_pol_sigma_r3/r4-like"/>
</dbReference>
<evidence type="ECO:0000259" key="6">
    <source>
        <dbReference type="Pfam" id="PF08281"/>
    </source>
</evidence>